<evidence type="ECO:0000313" key="1">
    <source>
        <dbReference type="EMBL" id="ANM46659.1"/>
    </source>
</evidence>
<proteinExistence type="predicted"/>
<gene>
    <name evidence="1" type="ORF">MP1_gp0083</name>
</gene>
<keyword evidence="2" id="KW-1185">Reference proteome</keyword>
<name>A0A192YAC0_9CAUD</name>
<dbReference type="RefSeq" id="YP_009279941.1">
    <property type="nucleotide sequence ID" value="NC_031020.1"/>
</dbReference>
<dbReference type="OrthoDB" id="40117at10239"/>
<dbReference type="EMBL" id="KX078569">
    <property type="protein sequence ID" value="ANM46659.1"/>
    <property type="molecule type" value="Genomic_DNA"/>
</dbReference>
<protein>
    <submittedName>
        <fullName evidence="1">Uncharacterized protein</fullName>
    </submittedName>
</protein>
<dbReference type="KEGG" id="vg:29059309"/>
<reference evidence="1 2" key="1">
    <citation type="submission" date="2016-04" db="EMBL/GenBank/DDBJ databases">
        <title>Comparative genomics of Morganella phages MP1 and MP2 define new clades among the T4 and T7-like Viruses.</title>
        <authorList>
            <person name="Pinto G."/>
            <person name="Oliveira A."/>
            <person name="Malgorzata L."/>
            <person name="Kropinski A."/>
            <person name="Azeredo J."/>
        </authorList>
    </citation>
    <scope>NUCLEOTIDE SEQUENCE [LARGE SCALE GENOMIC DNA]</scope>
</reference>
<dbReference type="Proteomes" id="UP000203816">
    <property type="component" value="Segment"/>
</dbReference>
<dbReference type="GeneID" id="29059309"/>
<evidence type="ECO:0000313" key="2">
    <source>
        <dbReference type="Proteomes" id="UP000203816"/>
    </source>
</evidence>
<accession>A0A192YAC0</accession>
<sequence length="53" mass="6231">MNYYYLLVGRYEEKQPIDVKDRLSARPVKIGIDSVGEKIVGQDKAYHTKNFKR</sequence>
<organism evidence="1 2">
    <name type="scientific">Morganella phage vB_MmoM_MP1</name>
    <dbReference type="NCBI Taxonomy" id="1852628"/>
    <lineage>
        <taxon>Viruses</taxon>
        <taxon>Duplodnaviria</taxon>
        <taxon>Heunggongvirae</taxon>
        <taxon>Uroviricota</taxon>
        <taxon>Caudoviricetes</taxon>
        <taxon>Pantevenvirales</taxon>
        <taxon>Straboviridae</taxon>
        <taxon>Gualtarvirus</taxon>
        <taxon>Gualtarvirus mp1</taxon>
    </lineage>
</organism>